<gene>
    <name evidence="4" type="ORF">D3Y59_17850</name>
</gene>
<dbReference type="SUPFAM" id="SSF52113">
    <property type="entry name" value="BRCT domain"/>
    <property type="match status" value="1"/>
</dbReference>
<comment type="subunit">
    <text evidence="2">DNA polymerase III contains a core (composed of alpha, epsilon and theta chains) that associates with a tau subunit. This core dimerizes to form the POLIII' complex. PolIII' associates with the gamma complex (composed of gamma, delta, delta', psi and chi chains) and with the beta chain to form the complete DNA polymerase III complex.</text>
</comment>
<dbReference type="PROSITE" id="PS50172">
    <property type="entry name" value="BRCT"/>
    <property type="match status" value="1"/>
</dbReference>
<dbReference type="SUPFAM" id="SSF53098">
    <property type="entry name" value="Ribonuclease H-like"/>
    <property type="match status" value="1"/>
</dbReference>
<organism evidence="4 5">
    <name type="scientific">Hymenobacter oligotrophus</name>
    <dbReference type="NCBI Taxonomy" id="2319843"/>
    <lineage>
        <taxon>Bacteria</taxon>
        <taxon>Pseudomonadati</taxon>
        <taxon>Bacteroidota</taxon>
        <taxon>Cytophagia</taxon>
        <taxon>Cytophagales</taxon>
        <taxon>Hymenobacteraceae</taxon>
        <taxon>Hymenobacter</taxon>
    </lineage>
</organism>
<dbReference type="CDD" id="cd06130">
    <property type="entry name" value="DNA_pol_III_epsilon_like"/>
    <property type="match status" value="1"/>
</dbReference>
<dbReference type="SMART" id="SM00479">
    <property type="entry name" value="EXOIII"/>
    <property type="match status" value="1"/>
</dbReference>
<dbReference type="PANTHER" id="PTHR30231:SF42">
    <property type="entry name" value="EXONUCLEASE"/>
    <property type="match status" value="1"/>
</dbReference>
<proteinExistence type="predicted"/>
<evidence type="ECO:0000313" key="5">
    <source>
        <dbReference type="Proteomes" id="UP000262802"/>
    </source>
</evidence>
<dbReference type="InterPro" id="IPR012337">
    <property type="entry name" value="RNaseH-like_sf"/>
</dbReference>
<dbReference type="GO" id="GO:0006259">
    <property type="term" value="P:DNA metabolic process"/>
    <property type="evidence" value="ECO:0007669"/>
    <property type="project" value="UniProtKB-ARBA"/>
</dbReference>
<reference evidence="4 5" key="1">
    <citation type="submission" date="2018-09" db="EMBL/GenBank/DDBJ databases">
        <title>Hymenobacter medium sp. nov., isolated from R2A medium.</title>
        <authorList>
            <person name="Yingchao G."/>
        </authorList>
    </citation>
    <scope>NUCLEOTIDE SEQUENCE [LARGE SCALE GENOMIC DNA]</scope>
    <source>
        <strain evidence="5">sh-6</strain>
        <plasmid evidence="4 5">unnamed1</plasmid>
    </source>
</reference>
<sequence length="304" mass="33620">MKFIAIDFETATADRDSACEVGLAFVEDGQVTSTRSWLVKPPSYPYFDSFNISIHGIQPADVADQPTWAELWPELQPLLEGQLLVAHNAGFDFSVLRRTMEAYELPFPSLQYVCSYIFSKKVWSGLPAYDLRTLCKFHGIPLQHHRAASDAHACAQLALKTFAHAGVTSRDDFAEKLLTTIGQLHPDGYHPCITRRIYPSKDPSLIKGDPAKHKPDNLFYGRSVVFTGTLSSMQRASAQQLIADIGGINSNGVTKDTSFLVVGQQDYRVVGDDGMSSKQEKAVKLIAKGAPLEILSELDFLRNL</sequence>
<dbReference type="RefSeq" id="WP_119446571.1">
    <property type="nucleotide sequence ID" value="NZ_CP032318.1"/>
</dbReference>
<geneLocation type="plasmid" evidence="4 5">
    <name>unnamed1</name>
</geneLocation>
<keyword evidence="4" id="KW-0614">Plasmid</keyword>
<comment type="function">
    <text evidence="1">DNA polymerase III is a complex, multichain enzyme responsible for most of the replicative synthesis in bacteria. The epsilon subunit contain the editing function and is a proofreading 3'-5' exonuclease.</text>
</comment>
<dbReference type="InterPro" id="IPR013520">
    <property type="entry name" value="Ribonucl_H"/>
</dbReference>
<dbReference type="EMBL" id="CP032318">
    <property type="protein sequence ID" value="AYA39045.1"/>
    <property type="molecule type" value="Genomic_DNA"/>
</dbReference>
<dbReference type="GO" id="GO:0005829">
    <property type="term" value="C:cytosol"/>
    <property type="evidence" value="ECO:0007669"/>
    <property type="project" value="TreeGrafter"/>
</dbReference>
<dbReference type="Gene3D" id="3.40.50.10190">
    <property type="entry name" value="BRCT domain"/>
    <property type="match status" value="1"/>
</dbReference>
<dbReference type="InterPro" id="IPR036420">
    <property type="entry name" value="BRCT_dom_sf"/>
</dbReference>
<name>A0A3B7R4Q5_9BACT</name>
<dbReference type="Pfam" id="PF00929">
    <property type="entry name" value="RNase_T"/>
    <property type="match status" value="1"/>
</dbReference>
<protein>
    <submittedName>
        <fullName evidence="4">DNA polymerase III</fullName>
    </submittedName>
</protein>
<dbReference type="PANTHER" id="PTHR30231">
    <property type="entry name" value="DNA POLYMERASE III SUBUNIT EPSILON"/>
    <property type="match status" value="1"/>
</dbReference>
<evidence type="ECO:0000313" key="4">
    <source>
        <dbReference type="EMBL" id="AYA39045.1"/>
    </source>
</evidence>
<dbReference type="AlphaFoldDB" id="A0A3B7R4Q5"/>
<dbReference type="FunFam" id="3.30.420.10:FF:000045">
    <property type="entry name" value="3'-5' exonuclease DinG"/>
    <property type="match status" value="1"/>
</dbReference>
<dbReference type="KEGG" id="hyh:D3Y59_17850"/>
<accession>A0A3B7R4Q5</accession>
<keyword evidence="5" id="KW-1185">Reference proteome</keyword>
<dbReference type="GO" id="GO:0008408">
    <property type="term" value="F:3'-5' exonuclease activity"/>
    <property type="evidence" value="ECO:0007669"/>
    <property type="project" value="TreeGrafter"/>
</dbReference>
<dbReference type="InterPro" id="IPR036397">
    <property type="entry name" value="RNaseH_sf"/>
</dbReference>
<evidence type="ECO:0000259" key="3">
    <source>
        <dbReference type="PROSITE" id="PS50172"/>
    </source>
</evidence>
<dbReference type="InterPro" id="IPR001357">
    <property type="entry name" value="BRCT_dom"/>
</dbReference>
<dbReference type="Pfam" id="PF00533">
    <property type="entry name" value="BRCT"/>
    <property type="match status" value="1"/>
</dbReference>
<dbReference type="Gene3D" id="3.30.420.10">
    <property type="entry name" value="Ribonuclease H-like superfamily/Ribonuclease H"/>
    <property type="match status" value="1"/>
</dbReference>
<feature type="domain" description="BRCT" evidence="3">
    <location>
        <begin position="214"/>
        <end position="304"/>
    </location>
</feature>
<dbReference type="GO" id="GO:0003676">
    <property type="term" value="F:nucleic acid binding"/>
    <property type="evidence" value="ECO:0007669"/>
    <property type="project" value="InterPro"/>
</dbReference>
<evidence type="ECO:0000256" key="2">
    <source>
        <dbReference type="ARBA" id="ARBA00026073"/>
    </source>
</evidence>
<evidence type="ECO:0000256" key="1">
    <source>
        <dbReference type="ARBA" id="ARBA00025483"/>
    </source>
</evidence>
<dbReference type="Proteomes" id="UP000262802">
    <property type="component" value="Plasmid unnamed1"/>
</dbReference>
<dbReference type="OrthoDB" id="9803913at2"/>
<dbReference type="CDD" id="cd17748">
    <property type="entry name" value="BRCT_DNA_ligase_like"/>
    <property type="match status" value="1"/>
</dbReference>